<dbReference type="GO" id="GO:0003677">
    <property type="term" value="F:DNA binding"/>
    <property type="evidence" value="ECO:0007669"/>
    <property type="project" value="UniProtKB-UniRule"/>
</dbReference>
<organism evidence="5 6">
    <name type="scientific">Dorea longicatena</name>
    <dbReference type="NCBI Taxonomy" id="88431"/>
    <lineage>
        <taxon>Bacteria</taxon>
        <taxon>Bacillati</taxon>
        <taxon>Bacillota</taxon>
        <taxon>Clostridia</taxon>
        <taxon>Lachnospirales</taxon>
        <taxon>Lachnospiraceae</taxon>
        <taxon>Dorea</taxon>
    </lineage>
</organism>
<dbReference type="EMBL" id="CABHNM010000054">
    <property type="protein sequence ID" value="VUX16854.1"/>
    <property type="molecule type" value="Genomic_DNA"/>
</dbReference>
<protein>
    <recommendedName>
        <fullName evidence="4">Core-binding (CB) domain-containing protein</fullName>
    </recommendedName>
</protein>
<feature type="domain" description="Core-binding (CB)" evidence="4">
    <location>
        <begin position="196"/>
        <end position="293"/>
    </location>
</feature>
<dbReference type="InterPro" id="IPR044068">
    <property type="entry name" value="CB"/>
</dbReference>
<proteinExistence type="inferred from homology"/>
<dbReference type="Proteomes" id="UP000398619">
    <property type="component" value="Unassembled WGS sequence"/>
</dbReference>
<reference evidence="5 6" key="1">
    <citation type="submission" date="2019-07" db="EMBL/GenBank/DDBJ databases">
        <authorList>
            <person name="Hibberd C M."/>
            <person name="Gehrig L. J."/>
            <person name="Chang H.-W."/>
            <person name="Venkatesh S."/>
        </authorList>
    </citation>
    <scope>NUCLEOTIDE SEQUENCE [LARGE SCALE GENOMIC DNA]</scope>
    <source>
        <strain evidence="5">Dorea_longicatena_SSTS_Bg7063</strain>
    </source>
</reference>
<evidence type="ECO:0000256" key="2">
    <source>
        <dbReference type="ARBA" id="ARBA00023125"/>
    </source>
</evidence>
<dbReference type="Gene3D" id="1.10.150.130">
    <property type="match status" value="1"/>
</dbReference>
<dbReference type="InterPro" id="IPR004107">
    <property type="entry name" value="Integrase_SAM-like_N"/>
</dbReference>
<dbReference type="PROSITE" id="PS51900">
    <property type="entry name" value="CB"/>
    <property type="match status" value="1"/>
</dbReference>
<evidence type="ECO:0000313" key="5">
    <source>
        <dbReference type="EMBL" id="VUX16854.1"/>
    </source>
</evidence>
<evidence type="ECO:0000313" key="6">
    <source>
        <dbReference type="Proteomes" id="UP000398619"/>
    </source>
</evidence>
<dbReference type="InterPro" id="IPR010998">
    <property type="entry name" value="Integrase_recombinase_N"/>
</dbReference>
<accession>A0A564UBA5</accession>
<dbReference type="Pfam" id="PF05598">
    <property type="entry name" value="DUF772"/>
    <property type="match status" value="1"/>
</dbReference>
<dbReference type="InterPro" id="IPR011010">
    <property type="entry name" value="DNA_brk_join_enz"/>
</dbReference>
<evidence type="ECO:0000259" key="4">
    <source>
        <dbReference type="PROSITE" id="PS51900"/>
    </source>
</evidence>
<keyword evidence="2 3" id="KW-0238">DNA-binding</keyword>
<comment type="similarity">
    <text evidence="1">Belongs to the 'phage' integrase family.</text>
</comment>
<evidence type="ECO:0000256" key="3">
    <source>
        <dbReference type="PROSITE-ProRule" id="PRU01248"/>
    </source>
</evidence>
<dbReference type="GO" id="GO:0015074">
    <property type="term" value="P:DNA integration"/>
    <property type="evidence" value="ECO:0007669"/>
    <property type="project" value="InterPro"/>
</dbReference>
<dbReference type="Pfam" id="PF14659">
    <property type="entry name" value="Phage_int_SAM_3"/>
    <property type="match status" value="1"/>
</dbReference>
<name>A0A564UBA5_9FIRM</name>
<sequence>MITYKQLTLAEIFEDYQNKFDNDKYQFLSLLDEAINLDEIVPVSFVSHFHASTGRPRKHQLYPMLKTLLIQRIFSIPTDTLLIVFRKYSQELRDFCGFDVVSDGSKFTRFKQDFLSDLQSMFDHLVDLTEPICQNIDPAHASMTIFDTSGTEAWVTENNPKYANRIIKQLKAFKKSHKREIEYKQEMGSLVVRKCNTLSDLLTEYVSLYGKEKWALSTYEGNVGLIRNYIEPMIGSAKLSEINTRFMERYYQGLLQTKAVGNPVKGNKKNEYVSASTVREIHKLLRNCFEQAIKWEMINDVLDMSKIEAGKTVFKYSDFSILDFIE</sequence>
<gene>
    <name evidence="5" type="ORF">DLSSTS7063_02327</name>
</gene>
<dbReference type="AlphaFoldDB" id="A0A564UBA5"/>
<evidence type="ECO:0000256" key="1">
    <source>
        <dbReference type="ARBA" id="ARBA00008857"/>
    </source>
</evidence>
<dbReference type="SUPFAM" id="SSF56349">
    <property type="entry name" value="DNA breaking-rejoining enzymes"/>
    <property type="match status" value="1"/>
</dbReference>
<dbReference type="InterPro" id="IPR008490">
    <property type="entry name" value="Transposase_InsH_N"/>
</dbReference>